<dbReference type="Gene3D" id="3.80.10.10">
    <property type="entry name" value="Ribonuclease Inhibitor"/>
    <property type="match status" value="1"/>
</dbReference>
<dbReference type="AlphaFoldDB" id="A0AAW0D0G8"/>
<dbReference type="EMBL" id="JAWWNJ010000011">
    <property type="protein sequence ID" value="KAK7044493.1"/>
    <property type="molecule type" value="Genomic_DNA"/>
</dbReference>
<proteinExistence type="predicted"/>
<reference evidence="1 2" key="1">
    <citation type="journal article" date="2024" name="J Genomics">
        <title>Draft genome sequencing and assembly of Favolaschia claudopus CIRM-BRFM 2984 isolated from oak limbs.</title>
        <authorList>
            <person name="Navarro D."/>
            <person name="Drula E."/>
            <person name="Chaduli D."/>
            <person name="Cazenave R."/>
            <person name="Ahrendt S."/>
            <person name="Wang J."/>
            <person name="Lipzen A."/>
            <person name="Daum C."/>
            <person name="Barry K."/>
            <person name="Grigoriev I.V."/>
            <person name="Favel A."/>
            <person name="Rosso M.N."/>
            <person name="Martin F."/>
        </authorList>
    </citation>
    <scope>NUCLEOTIDE SEQUENCE [LARGE SCALE GENOMIC DNA]</scope>
    <source>
        <strain evidence="1 2">CIRM-BRFM 2984</strain>
    </source>
</reference>
<keyword evidence="2" id="KW-1185">Reference proteome</keyword>
<gene>
    <name evidence="1" type="ORF">R3P38DRAFT_166034</name>
</gene>
<dbReference type="InterPro" id="IPR032675">
    <property type="entry name" value="LRR_dom_sf"/>
</dbReference>
<evidence type="ECO:0000313" key="2">
    <source>
        <dbReference type="Proteomes" id="UP001362999"/>
    </source>
</evidence>
<sequence length="533" mass="59845">MHRCLHLLEIVSLICQRIEKSSLPSFAGVCKAFSDSALDVLWRHQDSLFNLLRCMPDGIWNEATDEEEDEENWSLNRPVLPSDWQRPLVYSRRVKSFTYDERKRPGRPLSSEFFESFRLCLPWQHLFPNIQALTFNSSNEWSFQFMRIFLGPRLNRLTLGKPQSAAHLSLLPNITMECPLLKTLEIELFSDEQLDAKFSVSALVIGLGRLESLTVPCLDNIVLEHVAQLPSLKSLTLRKQTTLRSFPSSVSSNATLFPSLRSVDIIAADDVDAIIPLLALMAHAPMNDLTIDIPDKVPANRIAALYSAIGRYCVHSSLKEIMYGHGFGGCIPIASSVDAATYLMNGAQILPLTSFTNFTEVYLTPPLGFDLDDAIIADLAQAWPHLSHLSLFSSCYVNYPSRVTLNGLLPLPRYCPHLRSLTLPLDAASEMRWPQKLHSESDGDEPGRRLQQRSLVSLNVMRSPITDSSPVAWFLSSVFPRLKSILTDYELQPAGGEGRADLIEVVALHEKWKAVEGVLPLLRRVRAEEQAWA</sequence>
<evidence type="ECO:0008006" key="3">
    <source>
        <dbReference type="Google" id="ProtNLM"/>
    </source>
</evidence>
<organism evidence="1 2">
    <name type="scientific">Favolaschia claudopus</name>
    <dbReference type="NCBI Taxonomy" id="2862362"/>
    <lineage>
        <taxon>Eukaryota</taxon>
        <taxon>Fungi</taxon>
        <taxon>Dikarya</taxon>
        <taxon>Basidiomycota</taxon>
        <taxon>Agaricomycotina</taxon>
        <taxon>Agaricomycetes</taxon>
        <taxon>Agaricomycetidae</taxon>
        <taxon>Agaricales</taxon>
        <taxon>Marasmiineae</taxon>
        <taxon>Mycenaceae</taxon>
        <taxon>Favolaschia</taxon>
    </lineage>
</organism>
<dbReference type="Proteomes" id="UP001362999">
    <property type="component" value="Unassembled WGS sequence"/>
</dbReference>
<name>A0AAW0D0G8_9AGAR</name>
<accession>A0AAW0D0G8</accession>
<comment type="caution">
    <text evidence="1">The sequence shown here is derived from an EMBL/GenBank/DDBJ whole genome shotgun (WGS) entry which is preliminary data.</text>
</comment>
<evidence type="ECO:0000313" key="1">
    <source>
        <dbReference type="EMBL" id="KAK7044493.1"/>
    </source>
</evidence>
<protein>
    <recommendedName>
        <fullName evidence="3">F-box domain-containing protein</fullName>
    </recommendedName>
</protein>